<dbReference type="InterPro" id="IPR054520">
    <property type="entry name" value="M_Eco57I_C"/>
</dbReference>
<dbReference type="PRINTS" id="PR00507">
    <property type="entry name" value="N12N6MTFRASE"/>
</dbReference>
<comment type="caution">
    <text evidence="7">The sequence shown here is derived from an EMBL/GenBank/DDBJ whole genome shotgun (WGS) entry which is preliminary data.</text>
</comment>
<sequence>MVSEQKRHGQTYTPESVSHFLTNWAIRGRDDTILEPSVGEGRFVFDSYNRLLSLGADEDEASESIYGLDIDEDAVETLQKTAQTEFNSEFFNVSVGNLFNADLPEVDALVGNPPYVIRHRFENPEEITEQFSDYSFSDQADLYCYFLVRATQFLKPGGRMAMIVSNSWMKRKYGEEFKKFLLNEFHIHALIGFQERVFDDLANTVCIVAEKRPNTIRMPAENDVQFIQAQSPDIFNSSRKTLDELSNIAVQSSRVPQRRLGAEDYWDIWLRAPHVFTSIKDSDKFTTLDEYATPSIGVQTLHKDFYVLDNSETIQIEDNYLKPIAYSPRDHQEPSLHIDDCKYQLFWCAQDKGDLEGTNALDYIEKWENRTIEKRYSDETYDGLHNKTRIKDANRNPWYNLIDEAKRRLPSQILLPRRVYENYTAVWNPDGVVPNENFLATTVHSDEHTKPLLAYLNSQLGELNLRLAGQVYGGGVCDLNVSSSKTIQTINLDKLTGGELEQLVVAFDRFVETGEREVLDEAVYSVLGYTDHERNKTQDVLSLAIEESVNKG</sequence>
<dbReference type="RefSeq" id="WP_121302809.1">
    <property type="nucleotide sequence ID" value="NZ_RBWW01000001.1"/>
</dbReference>
<keyword evidence="3" id="KW-0949">S-adenosyl-L-methionine</keyword>
<dbReference type="InterPro" id="IPR003356">
    <property type="entry name" value="DNA_methylase_A-5"/>
</dbReference>
<evidence type="ECO:0000259" key="5">
    <source>
        <dbReference type="Pfam" id="PF02384"/>
    </source>
</evidence>
<evidence type="ECO:0000256" key="4">
    <source>
        <dbReference type="ARBA" id="ARBA00022747"/>
    </source>
</evidence>
<keyword evidence="8" id="KW-1185">Reference proteome</keyword>
<protein>
    <submittedName>
        <fullName evidence="7">N-6 DNA methylase</fullName>
    </submittedName>
</protein>
<keyword evidence="1 7" id="KW-0489">Methyltransferase</keyword>
<dbReference type="GO" id="GO:0032259">
    <property type="term" value="P:methylation"/>
    <property type="evidence" value="ECO:0007669"/>
    <property type="project" value="UniProtKB-KW"/>
</dbReference>
<dbReference type="Pfam" id="PF22837">
    <property type="entry name" value="M_Eco57I_C"/>
    <property type="match status" value="1"/>
</dbReference>
<dbReference type="PANTHER" id="PTHR33841">
    <property type="entry name" value="DNA METHYLTRANSFERASE YEEA-RELATED"/>
    <property type="match status" value="1"/>
</dbReference>
<evidence type="ECO:0000259" key="6">
    <source>
        <dbReference type="Pfam" id="PF22837"/>
    </source>
</evidence>
<evidence type="ECO:0000313" key="8">
    <source>
        <dbReference type="Proteomes" id="UP000268233"/>
    </source>
</evidence>
<organism evidence="7 8">
    <name type="scientific">Haloarcula quadrata</name>
    <dbReference type="NCBI Taxonomy" id="182779"/>
    <lineage>
        <taxon>Archaea</taxon>
        <taxon>Methanobacteriati</taxon>
        <taxon>Methanobacteriota</taxon>
        <taxon>Stenosarchaea group</taxon>
        <taxon>Halobacteria</taxon>
        <taxon>Halobacteriales</taxon>
        <taxon>Haloarculaceae</taxon>
        <taxon>Haloarcula</taxon>
    </lineage>
</organism>
<dbReference type="Gene3D" id="3.40.50.150">
    <property type="entry name" value="Vaccinia Virus protein VP39"/>
    <property type="match status" value="1"/>
</dbReference>
<evidence type="ECO:0000256" key="2">
    <source>
        <dbReference type="ARBA" id="ARBA00022679"/>
    </source>
</evidence>
<evidence type="ECO:0000256" key="1">
    <source>
        <dbReference type="ARBA" id="ARBA00022603"/>
    </source>
</evidence>
<keyword evidence="4" id="KW-0680">Restriction system</keyword>
<dbReference type="Pfam" id="PF02384">
    <property type="entry name" value="N6_Mtase"/>
    <property type="match status" value="1"/>
</dbReference>
<evidence type="ECO:0000313" key="7">
    <source>
        <dbReference type="EMBL" id="RKS82114.1"/>
    </source>
</evidence>
<dbReference type="InterPro" id="IPR050953">
    <property type="entry name" value="N4_N6_ade-DNA_methylase"/>
</dbReference>
<dbReference type="InterPro" id="IPR029063">
    <property type="entry name" value="SAM-dependent_MTases_sf"/>
</dbReference>
<name>A0A495R511_9EURY</name>
<dbReference type="AlphaFoldDB" id="A0A495R511"/>
<keyword evidence="2" id="KW-0808">Transferase</keyword>
<dbReference type="PANTHER" id="PTHR33841:SF5">
    <property type="entry name" value="DNA METHYLASE (MODIFICATION METHYLASE) (METHYLTRANSFERASE)-RELATED"/>
    <property type="match status" value="1"/>
</dbReference>
<dbReference type="CDD" id="cd02440">
    <property type="entry name" value="AdoMet_MTases"/>
    <property type="match status" value="1"/>
</dbReference>
<dbReference type="EMBL" id="RBWW01000001">
    <property type="protein sequence ID" value="RKS82114.1"/>
    <property type="molecule type" value="Genomic_DNA"/>
</dbReference>
<dbReference type="GO" id="GO:0003676">
    <property type="term" value="F:nucleic acid binding"/>
    <property type="evidence" value="ECO:0007669"/>
    <property type="project" value="InterPro"/>
</dbReference>
<dbReference type="SUPFAM" id="SSF53335">
    <property type="entry name" value="S-adenosyl-L-methionine-dependent methyltransferases"/>
    <property type="match status" value="1"/>
</dbReference>
<dbReference type="GO" id="GO:0006304">
    <property type="term" value="P:DNA modification"/>
    <property type="evidence" value="ECO:0007669"/>
    <property type="project" value="InterPro"/>
</dbReference>
<dbReference type="InterPro" id="IPR002052">
    <property type="entry name" value="DNA_methylase_N6_adenine_CS"/>
</dbReference>
<accession>A0A495R511</accession>
<dbReference type="GO" id="GO:0009007">
    <property type="term" value="F:site-specific DNA-methyltransferase (adenine-specific) activity"/>
    <property type="evidence" value="ECO:0007669"/>
    <property type="project" value="UniProtKB-EC"/>
</dbReference>
<gene>
    <name evidence="7" type="ORF">BDK61_1411</name>
</gene>
<proteinExistence type="predicted"/>
<reference evidence="7 8" key="1">
    <citation type="submission" date="2018-10" db="EMBL/GenBank/DDBJ databases">
        <title>Genomic Encyclopedia of Archaeal and Bacterial Type Strains, Phase II (KMG-II): from individual species to whole genera.</title>
        <authorList>
            <person name="Goeker M."/>
        </authorList>
    </citation>
    <scope>NUCLEOTIDE SEQUENCE [LARGE SCALE GENOMIC DNA]</scope>
    <source>
        <strain evidence="7 8">DSM 11927</strain>
    </source>
</reference>
<dbReference type="PROSITE" id="PS00092">
    <property type="entry name" value="N6_MTASE"/>
    <property type="match status" value="1"/>
</dbReference>
<feature type="domain" description="Type II methyltransferase M.Eco57I C-terminal" evidence="6">
    <location>
        <begin position="274"/>
        <end position="487"/>
    </location>
</feature>
<feature type="domain" description="DNA methylase adenine-specific" evidence="5">
    <location>
        <begin position="4"/>
        <end position="241"/>
    </location>
</feature>
<evidence type="ECO:0000256" key="3">
    <source>
        <dbReference type="ARBA" id="ARBA00022691"/>
    </source>
</evidence>
<dbReference type="Proteomes" id="UP000268233">
    <property type="component" value="Unassembled WGS sequence"/>
</dbReference>